<comment type="caution">
    <text evidence="2">The sequence shown here is derived from an EMBL/GenBank/DDBJ whole genome shotgun (WGS) entry which is preliminary data.</text>
</comment>
<reference evidence="2 3" key="1">
    <citation type="submission" date="2017-11" db="EMBL/GenBank/DDBJ databases">
        <title>De-novo sequencing of pomegranate (Punica granatum L.) genome.</title>
        <authorList>
            <person name="Akparov Z."/>
            <person name="Amiraslanov A."/>
            <person name="Hajiyeva S."/>
            <person name="Abbasov M."/>
            <person name="Kaur K."/>
            <person name="Hamwieh A."/>
            <person name="Solovyev V."/>
            <person name="Salamov A."/>
            <person name="Braich B."/>
            <person name="Kosarev P."/>
            <person name="Mahmoud A."/>
            <person name="Hajiyev E."/>
            <person name="Babayeva S."/>
            <person name="Izzatullayeva V."/>
            <person name="Mammadov A."/>
            <person name="Mammadov A."/>
            <person name="Sharifova S."/>
            <person name="Ojaghi J."/>
            <person name="Eynullazada K."/>
            <person name="Bayramov B."/>
            <person name="Abdulazimova A."/>
            <person name="Shahmuradov I."/>
        </authorList>
    </citation>
    <scope>NUCLEOTIDE SEQUENCE [LARGE SCALE GENOMIC DNA]</scope>
    <source>
        <strain evidence="3">cv. AG2017</strain>
        <tissue evidence="2">Leaf</tissue>
    </source>
</reference>
<proteinExistence type="predicted"/>
<dbReference type="AlphaFoldDB" id="A0A2I0ITZ4"/>
<dbReference type="EMBL" id="PGOL01002554">
    <property type="protein sequence ID" value="PKI47120.1"/>
    <property type="molecule type" value="Genomic_DNA"/>
</dbReference>
<accession>A0A2I0ITZ4</accession>
<sequence length="233" mass="25754">MTLRNSTWSPEGRFNGYKRLPASLRGTSTENRDHNNPRTPRDIQGALRKPRSQVPRPSRGSGLRPEATSQRSPTRQKENRVTWVTRSQPCPNDVPFRSTTLPSCAITFQGFLTTLTIPHEEVVAIRGPIHRAQPPFHSFFFTGFLVFIPNFLSLFRVRLGLCTFGSVHSHLDLPLRSPRSSTSHHAVTGASVPTHFPRAATTAPLSGHSTCSSKPSLATLKAASPTLFLLQRG</sequence>
<protein>
    <submittedName>
        <fullName evidence="2">Uncharacterized protein</fullName>
    </submittedName>
</protein>
<evidence type="ECO:0000256" key="1">
    <source>
        <dbReference type="SAM" id="MobiDB-lite"/>
    </source>
</evidence>
<dbReference type="Proteomes" id="UP000233551">
    <property type="component" value="Unassembled WGS sequence"/>
</dbReference>
<name>A0A2I0ITZ4_PUNGR</name>
<organism evidence="2 3">
    <name type="scientific">Punica granatum</name>
    <name type="common">Pomegranate</name>
    <dbReference type="NCBI Taxonomy" id="22663"/>
    <lineage>
        <taxon>Eukaryota</taxon>
        <taxon>Viridiplantae</taxon>
        <taxon>Streptophyta</taxon>
        <taxon>Embryophyta</taxon>
        <taxon>Tracheophyta</taxon>
        <taxon>Spermatophyta</taxon>
        <taxon>Magnoliopsida</taxon>
        <taxon>eudicotyledons</taxon>
        <taxon>Gunneridae</taxon>
        <taxon>Pentapetalae</taxon>
        <taxon>rosids</taxon>
        <taxon>malvids</taxon>
        <taxon>Myrtales</taxon>
        <taxon>Lythraceae</taxon>
        <taxon>Punica</taxon>
    </lineage>
</organism>
<feature type="compositionally biased region" description="Basic and acidic residues" evidence="1">
    <location>
        <begin position="30"/>
        <end position="41"/>
    </location>
</feature>
<evidence type="ECO:0000313" key="3">
    <source>
        <dbReference type="Proteomes" id="UP000233551"/>
    </source>
</evidence>
<keyword evidence="3" id="KW-1185">Reference proteome</keyword>
<evidence type="ECO:0000313" key="2">
    <source>
        <dbReference type="EMBL" id="PKI47120.1"/>
    </source>
</evidence>
<gene>
    <name evidence="2" type="ORF">CRG98_032489</name>
</gene>
<feature type="region of interest" description="Disordered" evidence="1">
    <location>
        <begin position="1"/>
        <end position="82"/>
    </location>
</feature>